<evidence type="ECO:0000313" key="5">
    <source>
        <dbReference type="Proteomes" id="UP001249020"/>
    </source>
</evidence>
<dbReference type="InterPro" id="IPR036291">
    <property type="entry name" value="NAD(P)-bd_dom_sf"/>
</dbReference>
<evidence type="ECO:0000313" key="4">
    <source>
        <dbReference type="EMBL" id="MDT0584136.1"/>
    </source>
</evidence>
<dbReference type="PANTHER" id="PTHR43333:SF1">
    <property type="entry name" value="D-ISOMER SPECIFIC 2-HYDROXYACID DEHYDROGENASE NAD-BINDING DOMAIN-CONTAINING PROTEIN"/>
    <property type="match status" value="1"/>
</dbReference>
<comment type="caution">
    <text evidence="4">The sequence shown here is derived from an EMBL/GenBank/DDBJ whole genome shotgun (WGS) entry which is preliminary data.</text>
</comment>
<dbReference type="GO" id="GO:0051287">
    <property type="term" value="F:NAD binding"/>
    <property type="evidence" value="ECO:0007669"/>
    <property type="project" value="InterPro"/>
</dbReference>
<protein>
    <submittedName>
        <fullName evidence="4">D-2-hydroxyacid dehydrogenase</fullName>
    </submittedName>
</protein>
<dbReference type="GO" id="GO:0016491">
    <property type="term" value="F:oxidoreductase activity"/>
    <property type="evidence" value="ECO:0007669"/>
    <property type="project" value="UniProtKB-KW"/>
</dbReference>
<dbReference type="SUPFAM" id="SSF51735">
    <property type="entry name" value="NAD(P)-binding Rossmann-fold domains"/>
    <property type="match status" value="1"/>
</dbReference>
<dbReference type="Gene3D" id="3.40.50.720">
    <property type="entry name" value="NAD(P)-binding Rossmann-like Domain"/>
    <property type="match status" value="2"/>
</dbReference>
<evidence type="ECO:0000259" key="3">
    <source>
        <dbReference type="Pfam" id="PF02826"/>
    </source>
</evidence>
<dbReference type="CDD" id="cd05300">
    <property type="entry name" value="2-Hacid_dh_1"/>
    <property type="match status" value="1"/>
</dbReference>
<dbReference type="EMBL" id="JAVRIE010000007">
    <property type="protein sequence ID" value="MDT0584136.1"/>
    <property type="molecule type" value="Genomic_DNA"/>
</dbReference>
<feature type="domain" description="D-isomer specific 2-hydroxyacid dehydrogenase NAD-binding" evidence="3">
    <location>
        <begin position="107"/>
        <end position="279"/>
    </location>
</feature>
<evidence type="ECO:0000256" key="1">
    <source>
        <dbReference type="ARBA" id="ARBA00023002"/>
    </source>
</evidence>
<dbReference type="Proteomes" id="UP001249020">
    <property type="component" value="Unassembled WGS sequence"/>
</dbReference>
<keyword evidence="2" id="KW-0520">NAD</keyword>
<reference evidence="4 5" key="1">
    <citation type="submission" date="2023-09" db="EMBL/GenBank/DDBJ databases">
        <authorList>
            <person name="Rey-Velasco X."/>
        </authorList>
    </citation>
    <scope>NUCLEOTIDE SEQUENCE [LARGE SCALE GENOMIC DNA]</scope>
    <source>
        <strain evidence="4 5">W409</strain>
    </source>
</reference>
<sequence>MLKLAIISRDHKAYQQAFEILKNSEGYTDIELFWANEHAEGLELSEANIVLGNPNICSKFIDQCSNLIWFQSTWAGVTPLINSTKRDYVLTGLKGVFGAQMREYVMAYVLLFQRKVEAFMSRQSNSHWEQELLPTLKGKVMGIMGLGDIGYDVALAAKGFGMQIHSLNARSRPEVADKHFHLSTLVDFAESCDVIVNLLPHTPDTNGICNETFFNATKPECIFINGGRGNVIADDAMLVKALDEGRLKAAVLDVFKQEPLPQEHPFWTTKRLYMTNHTAASSMHASVFELFTENLARFRSKQGLIGKVDFNKGY</sequence>
<name>A0AAW8R7M4_9ALTE</name>
<gene>
    <name evidence="4" type="ORF">RM544_16430</name>
</gene>
<keyword evidence="5" id="KW-1185">Reference proteome</keyword>
<proteinExistence type="predicted"/>
<dbReference type="Pfam" id="PF02826">
    <property type="entry name" value="2-Hacid_dh_C"/>
    <property type="match status" value="1"/>
</dbReference>
<dbReference type="RefSeq" id="WP_311362897.1">
    <property type="nucleotide sequence ID" value="NZ_JAVRIE010000007.1"/>
</dbReference>
<dbReference type="PANTHER" id="PTHR43333">
    <property type="entry name" value="2-HACID_DH_C DOMAIN-CONTAINING PROTEIN"/>
    <property type="match status" value="1"/>
</dbReference>
<accession>A0AAW8R7M4</accession>
<keyword evidence="1" id="KW-0560">Oxidoreductase</keyword>
<dbReference type="InterPro" id="IPR006140">
    <property type="entry name" value="D-isomer_DH_NAD-bd"/>
</dbReference>
<organism evidence="4 5">
    <name type="scientific">Brumicola blandensis</name>
    <dbReference type="NCBI Taxonomy" id="3075611"/>
    <lineage>
        <taxon>Bacteria</taxon>
        <taxon>Pseudomonadati</taxon>
        <taxon>Pseudomonadota</taxon>
        <taxon>Gammaproteobacteria</taxon>
        <taxon>Alteromonadales</taxon>
        <taxon>Alteromonadaceae</taxon>
        <taxon>Brumicola</taxon>
    </lineage>
</organism>
<dbReference type="AlphaFoldDB" id="A0AAW8R7M4"/>
<evidence type="ECO:0000256" key="2">
    <source>
        <dbReference type="ARBA" id="ARBA00023027"/>
    </source>
</evidence>